<dbReference type="Proteomes" id="UP000309997">
    <property type="component" value="Unassembled WGS sequence"/>
</dbReference>
<gene>
    <name evidence="1" type="ORF">D5086_025583</name>
</gene>
<protein>
    <submittedName>
        <fullName evidence="1">Uncharacterized protein</fullName>
    </submittedName>
</protein>
<accession>A0ACC4AZJ9</accession>
<comment type="caution">
    <text evidence="1">The sequence shown here is derived from an EMBL/GenBank/DDBJ whole genome shotgun (WGS) entry which is preliminary data.</text>
</comment>
<reference evidence="1 2" key="1">
    <citation type="journal article" date="2024" name="Plant Biotechnol. J.">
        <title>Genome and CRISPR/Cas9 system of a widespread forest tree (Populus alba) in the world.</title>
        <authorList>
            <person name="Liu Y.J."/>
            <person name="Jiang P.F."/>
            <person name="Han X.M."/>
            <person name="Li X.Y."/>
            <person name="Wang H.M."/>
            <person name="Wang Y.J."/>
            <person name="Wang X.X."/>
            <person name="Zeng Q.Y."/>
        </authorList>
    </citation>
    <scope>NUCLEOTIDE SEQUENCE [LARGE SCALE GENOMIC DNA]</scope>
    <source>
        <strain evidence="2">cv. PAL-ZL1</strain>
    </source>
</reference>
<dbReference type="EMBL" id="RCHU02000014">
    <property type="protein sequence ID" value="KAL3571679.1"/>
    <property type="molecule type" value="Genomic_DNA"/>
</dbReference>
<evidence type="ECO:0000313" key="1">
    <source>
        <dbReference type="EMBL" id="KAL3571679.1"/>
    </source>
</evidence>
<proteinExistence type="predicted"/>
<name>A0ACC4AZJ9_POPAL</name>
<sequence length="1005" mass="111124">MILDHNSHVIFSTLQVKLCDICGDGGFGELIATCSKCGISQEHLYCTRVLFKDTIEDWICETCTPCTDIASPVSLGCDRKGDSQNCFDALRHESHDALITSDDLRGPHHSKRQRAVTTGKVKFLTAEEVIRLSSGTTKKEPPSRSNFRCRTSHSPVTSKFSPTRVPPNPPRTIPSCLIKPYGHGRMQTSSTTNNQQSPRTSKAFSKAFHAHLETHCIISIDFSSLFSRGGFKFDVATQQMFYGGFQAQLPCRVHRKAYESSRKIPLILQVKLLPQCDIWEDLFQDSCPDFCDIALYFFPSANIERSKENHASLFRLMETENAAMRSYIDGVELLIFTSKQLHVESQDIIARSGMGNFLWGVFRHAKHDKIICNKFPSLATPLGSQHDDHANMDRDEAVGMEIDMVGGTVLGRIDVAVSKESSSRFCVESNKETIRGDMVSLDPLQSCLGKLSDAMDDAGVPPGFAELLKLKLSNILQENALERGEVVPRFPSPDDGVRLNVAGVLKGHPGVAGAAGIISDESGNWIPGFTLNLGHQNSRLVLTKNWKITLRPGPTLIICRPSHSSFLTSYANAQQNYSKDSALDCNANDDAGPSSAFLYTCNGQDQSCQAFLIFKSQTCFNSVPSISALTSANQGELARINNVTRLSEFPANNEVIFPVNCFCFDQYYQANTTIQVTTTRGTYHVIANETYEGLSTCAALKRLNIHGEYDLLPGEELQVALRCACPTTNQMIRGTEYLVTYPLSSDDIIPDIADRFKVSTKDILDANGMEENPTLYPDTTILIPLPTQPTSSQTIIHSNPDISPPSALSPRNRGSKKRFYESSGLAAACSLLVISIITAVVFLSCKKTREKVSGRGRERKQVVPEDIRVEIASYEQVLKVFKFEEVRKATENLSSESRINGCVYRREFGGEILAVKKMRKDAVFTQDGREALLSTEIVSIVENKNPEVELDFFVDPAQKGSCGTNFALCLAKVSVACLMKEPARRPRMEEVVSILLKIQANVQKS</sequence>
<evidence type="ECO:0000313" key="2">
    <source>
        <dbReference type="Proteomes" id="UP000309997"/>
    </source>
</evidence>
<organism evidence="1 2">
    <name type="scientific">Populus alba</name>
    <name type="common">White poplar</name>
    <dbReference type="NCBI Taxonomy" id="43335"/>
    <lineage>
        <taxon>Eukaryota</taxon>
        <taxon>Viridiplantae</taxon>
        <taxon>Streptophyta</taxon>
        <taxon>Embryophyta</taxon>
        <taxon>Tracheophyta</taxon>
        <taxon>Spermatophyta</taxon>
        <taxon>Magnoliopsida</taxon>
        <taxon>eudicotyledons</taxon>
        <taxon>Gunneridae</taxon>
        <taxon>Pentapetalae</taxon>
        <taxon>rosids</taxon>
        <taxon>fabids</taxon>
        <taxon>Malpighiales</taxon>
        <taxon>Salicaceae</taxon>
        <taxon>Saliceae</taxon>
        <taxon>Populus</taxon>
    </lineage>
</organism>
<keyword evidence="2" id="KW-1185">Reference proteome</keyword>